<keyword evidence="2" id="KW-1185">Reference proteome</keyword>
<organism evidence="1 2">
    <name type="scientific">Racocetra persica</name>
    <dbReference type="NCBI Taxonomy" id="160502"/>
    <lineage>
        <taxon>Eukaryota</taxon>
        <taxon>Fungi</taxon>
        <taxon>Fungi incertae sedis</taxon>
        <taxon>Mucoromycota</taxon>
        <taxon>Glomeromycotina</taxon>
        <taxon>Glomeromycetes</taxon>
        <taxon>Diversisporales</taxon>
        <taxon>Gigasporaceae</taxon>
        <taxon>Racocetra</taxon>
    </lineage>
</organism>
<proteinExistence type="predicted"/>
<protein>
    <submittedName>
        <fullName evidence="1">4294_t:CDS:1</fullName>
    </submittedName>
</protein>
<accession>A0ACA9R7M9</accession>
<feature type="non-terminal residue" evidence="1">
    <location>
        <position position="64"/>
    </location>
</feature>
<comment type="caution">
    <text evidence="1">The sequence shown here is derived from an EMBL/GenBank/DDBJ whole genome shotgun (WGS) entry which is preliminary data.</text>
</comment>
<dbReference type="Proteomes" id="UP000789920">
    <property type="component" value="Unassembled WGS sequence"/>
</dbReference>
<sequence>MDLKSKEQLEKMYEQMRKIKKEMIKANNYMALSSICRLTLGDIADIIERKLTEEEQWFIVDNYA</sequence>
<name>A0ACA9R7M9_9GLOM</name>
<evidence type="ECO:0000313" key="2">
    <source>
        <dbReference type="Proteomes" id="UP000789920"/>
    </source>
</evidence>
<gene>
    <name evidence="1" type="ORF">RPERSI_LOCUS17546</name>
</gene>
<reference evidence="1" key="1">
    <citation type="submission" date="2021-06" db="EMBL/GenBank/DDBJ databases">
        <authorList>
            <person name="Kallberg Y."/>
            <person name="Tangrot J."/>
            <person name="Rosling A."/>
        </authorList>
    </citation>
    <scope>NUCLEOTIDE SEQUENCE</scope>
    <source>
        <strain evidence="1">MA461A</strain>
    </source>
</reference>
<dbReference type="EMBL" id="CAJVQC010045124">
    <property type="protein sequence ID" value="CAG8780779.1"/>
    <property type="molecule type" value="Genomic_DNA"/>
</dbReference>
<evidence type="ECO:0000313" key="1">
    <source>
        <dbReference type="EMBL" id="CAG8780779.1"/>
    </source>
</evidence>